<protein>
    <submittedName>
        <fullName evidence="1">Uncharacterized protein</fullName>
    </submittedName>
</protein>
<evidence type="ECO:0000313" key="1">
    <source>
        <dbReference type="EMBL" id="EPQ57832.1"/>
    </source>
</evidence>
<gene>
    <name evidence="1" type="ORF">GLOTRDRAFT_36939</name>
</gene>
<reference evidence="1 2" key="1">
    <citation type="journal article" date="2012" name="Science">
        <title>The Paleozoic origin of enzymatic lignin decomposition reconstructed from 31 fungal genomes.</title>
        <authorList>
            <person name="Floudas D."/>
            <person name="Binder M."/>
            <person name="Riley R."/>
            <person name="Barry K."/>
            <person name="Blanchette R.A."/>
            <person name="Henrissat B."/>
            <person name="Martinez A.T."/>
            <person name="Otillar R."/>
            <person name="Spatafora J.W."/>
            <person name="Yadav J.S."/>
            <person name="Aerts A."/>
            <person name="Benoit I."/>
            <person name="Boyd A."/>
            <person name="Carlson A."/>
            <person name="Copeland A."/>
            <person name="Coutinho P.M."/>
            <person name="de Vries R.P."/>
            <person name="Ferreira P."/>
            <person name="Findley K."/>
            <person name="Foster B."/>
            <person name="Gaskell J."/>
            <person name="Glotzer D."/>
            <person name="Gorecki P."/>
            <person name="Heitman J."/>
            <person name="Hesse C."/>
            <person name="Hori C."/>
            <person name="Igarashi K."/>
            <person name="Jurgens J.A."/>
            <person name="Kallen N."/>
            <person name="Kersten P."/>
            <person name="Kohler A."/>
            <person name="Kuees U."/>
            <person name="Kumar T.K.A."/>
            <person name="Kuo A."/>
            <person name="LaButti K."/>
            <person name="Larrondo L.F."/>
            <person name="Lindquist E."/>
            <person name="Ling A."/>
            <person name="Lombard V."/>
            <person name="Lucas S."/>
            <person name="Lundell T."/>
            <person name="Martin R."/>
            <person name="McLaughlin D.J."/>
            <person name="Morgenstern I."/>
            <person name="Morin E."/>
            <person name="Murat C."/>
            <person name="Nagy L.G."/>
            <person name="Nolan M."/>
            <person name="Ohm R.A."/>
            <person name="Patyshakuliyeva A."/>
            <person name="Rokas A."/>
            <person name="Ruiz-Duenas F.J."/>
            <person name="Sabat G."/>
            <person name="Salamov A."/>
            <person name="Samejima M."/>
            <person name="Schmutz J."/>
            <person name="Slot J.C."/>
            <person name="St John F."/>
            <person name="Stenlid J."/>
            <person name="Sun H."/>
            <person name="Sun S."/>
            <person name="Syed K."/>
            <person name="Tsang A."/>
            <person name="Wiebenga A."/>
            <person name="Young D."/>
            <person name="Pisabarro A."/>
            <person name="Eastwood D.C."/>
            <person name="Martin F."/>
            <person name="Cullen D."/>
            <person name="Grigoriev I.V."/>
            <person name="Hibbett D.S."/>
        </authorList>
    </citation>
    <scope>NUCLEOTIDE SEQUENCE [LARGE SCALE GENOMIC DNA]</scope>
    <source>
        <strain evidence="1 2">ATCC 11539</strain>
    </source>
</reference>
<name>S7QEH4_GLOTA</name>
<feature type="non-terminal residue" evidence="1">
    <location>
        <position position="1"/>
    </location>
</feature>
<dbReference type="KEGG" id="gtr:GLOTRDRAFT_36939"/>
<evidence type="ECO:0000313" key="2">
    <source>
        <dbReference type="Proteomes" id="UP000030669"/>
    </source>
</evidence>
<dbReference type="Proteomes" id="UP000030669">
    <property type="component" value="Unassembled WGS sequence"/>
</dbReference>
<dbReference type="STRING" id="670483.S7QEH4"/>
<sequence length="68" mass="8192">LYGVTTTQTFLYYQNYTKDSWPLKTMGHILICSFRIFETLHMAFCIDFIYNYVITDFGKVEALNEIYW</sequence>
<organism evidence="1 2">
    <name type="scientific">Gloeophyllum trabeum (strain ATCC 11539 / FP-39264 / Madison 617)</name>
    <name type="common">Brown rot fungus</name>
    <dbReference type="NCBI Taxonomy" id="670483"/>
    <lineage>
        <taxon>Eukaryota</taxon>
        <taxon>Fungi</taxon>
        <taxon>Dikarya</taxon>
        <taxon>Basidiomycota</taxon>
        <taxon>Agaricomycotina</taxon>
        <taxon>Agaricomycetes</taxon>
        <taxon>Gloeophyllales</taxon>
        <taxon>Gloeophyllaceae</taxon>
        <taxon>Gloeophyllum</taxon>
    </lineage>
</organism>
<dbReference type="GeneID" id="19305739"/>
<dbReference type="RefSeq" id="XP_007862940.1">
    <property type="nucleotide sequence ID" value="XM_007864749.1"/>
</dbReference>
<dbReference type="HOGENOM" id="CLU_046025_17_1_1"/>
<proteinExistence type="predicted"/>
<dbReference type="AlphaFoldDB" id="S7QEH4"/>
<dbReference type="OMA" id="LWIMETI"/>
<dbReference type="OrthoDB" id="2535105at2759"/>
<dbReference type="EMBL" id="KB469298">
    <property type="protein sequence ID" value="EPQ57832.1"/>
    <property type="molecule type" value="Genomic_DNA"/>
</dbReference>
<keyword evidence="2" id="KW-1185">Reference proteome</keyword>
<accession>S7QEH4</accession>